<evidence type="ECO:0000313" key="2">
    <source>
        <dbReference type="Proteomes" id="UP000838756"/>
    </source>
</evidence>
<organism evidence="1 2">
    <name type="scientific">Pararge aegeria aegeria</name>
    <dbReference type="NCBI Taxonomy" id="348720"/>
    <lineage>
        <taxon>Eukaryota</taxon>
        <taxon>Metazoa</taxon>
        <taxon>Ecdysozoa</taxon>
        <taxon>Arthropoda</taxon>
        <taxon>Hexapoda</taxon>
        <taxon>Insecta</taxon>
        <taxon>Pterygota</taxon>
        <taxon>Neoptera</taxon>
        <taxon>Endopterygota</taxon>
        <taxon>Lepidoptera</taxon>
        <taxon>Glossata</taxon>
        <taxon>Ditrysia</taxon>
        <taxon>Papilionoidea</taxon>
        <taxon>Nymphalidae</taxon>
        <taxon>Satyrinae</taxon>
        <taxon>Satyrini</taxon>
        <taxon>Parargina</taxon>
        <taxon>Pararge</taxon>
    </lineage>
</organism>
<dbReference type="Proteomes" id="UP000838756">
    <property type="component" value="Unassembled WGS sequence"/>
</dbReference>
<dbReference type="EMBL" id="CAKXAJ010019467">
    <property type="protein sequence ID" value="CAH2218360.1"/>
    <property type="molecule type" value="Genomic_DNA"/>
</dbReference>
<proteinExistence type="predicted"/>
<sequence length="88" mass="9347">MKGRVGKEVPQPKDVSGCCSILKQLVQNPMTGNGSVIGSRGPALRSPTRMPCVMVIGKTFMANQKPQTQFPAASLFLALADMVTAGWI</sequence>
<gene>
    <name evidence="1" type="primary">jg650</name>
    <name evidence="1" type="ORF">PAEG_LOCUS6196</name>
</gene>
<evidence type="ECO:0000313" key="1">
    <source>
        <dbReference type="EMBL" id="CAH2218360.1"/>
    </source>
</evidence>
<comment type="caution">
    <text evidence="1">The sequence shown here is derived from an EMBL/GenBank/DDBJ whole genome shotgun (WGS) entry which is preliminary data.</text>
</comment>
<dbReference type="AlphaFoldDB" id="A0A8S4QS93"/>
<protein>
    <submittedName>
        <fullName evidence="1">Jg650 protein</fullName>
    </submittedName>
</protein>
<reference evidence="1" key="1">
    <citation type="submission" date="2022-03" db="EMBL/GenBank/DDBJ databases">
        <authorList>
            <person name="Lindestad O."/>
        </authorList>
    </citation>
    <scope>NUCLEOTIDE SEQUENCE</scope>
</reference>
<name>A0A8S4QS93_9NEOP</name>
<keyword evidence="2" id="KW-1185">Reference proteome</keyword>
<accession>A0A8S4QS93</accession>